<evidence type="ECO:0000313" key="4">
    <source>
        <dbReference type="EMBL" id="VFK07717.1"/>
    </source>
</evidence>
<dbReference type="EMBL" id="CAADFL010000049">
    <property type="protein sequence ID" value="VFK07717.1"/>
    <property type="molecule type" value="Genomic_DNA"/>
</dbReference>
<dbReference type="InterPro" id="IPR002716">
    <property type="entry name" value="PIN_dom"/>
</dbReference>
<dbReference type="Pfam" id="PF13470">
    <property type="entry name" value="PIN_3"/>
    <property type="match status" value="1"/>
</dbReference>
<organism evidence="4">
    <name type="scientific">Candidatus Kentrum sp. FM</name>
    <dbReference type="NCBI Taxonomy" id="2126340"/>
    <lineage>
        <taxon>Bacteria</taxon>
        <taxon>Pseudomonadati</taxon>
        <taxon>Pseudomonadota</taxon>
        <taxon>Gammaproteobacteria</taxon>
        <taxon>Candidatus Kentrum</taxon>
    </lineage>
</organism>
<evidence type="ECO:0000259" key="1">
    <source>
        <dbReference type="SMART" id="SM00670"/>
    </source>
</evidence>
<evidence type="ECO:0000313" key="3">
    <source>
        <dbReference type="EMBL" id="VFJ52371.1"/>
    </source>
</evidence>
<sequence length="133" mass="14627">MRVVIDTNTLAGALLLKHSVPRQAFDKAMVQGSVLLSTATLDELNEVLSRKKFGKYISDAERILFAETLVQQSLLISPTGKIDACRDPKDNKFLDLAVSGKADCLISGDDDLLMLNPFEGIPILCARDFLEME</sequence>
<proteinExistence type="predicted"/>
<name>A0A450VSG5_9GAMM</name>
<dbReference type="SUPFAM" id="SSF88723">
    <property type="entry name" value="PIN domain-like"/>
    <property type="match status" value="1"/>
</dbReference>
<reference evidence="4" key="1">
    <citation type="submission" date="2019-02" db="EMBL/GenBank/DDBJ databases">
        <authorList>
            <person name="Gruber-Vodicka R. H."/>
            <person name="Seah K. B. B."/>
        </authorList>
    </citation>
    <scope>NUCLEOTIDE SEQUENCE</scope>
    <source>
        <strain evidence="2">BECK_BZ163</strain>
        <strain evidence="4">BECK_BZ164</strain>
        <strain evidence="3">BECK_BZ165</strain>
    </source>
</reference>
<gene>
    <name evidence="2" type="ORF">BECKFM1743A_GA0114220_1004910</name>
    <name evidence="4" type="ORF">BECKFM1743B_GA0114221_1004910</name>
    <name evidence="3" type="ORF">BECKFM1743C_GA0114222_101085</name>
</gene>
<feature type="domain" description="PIN" evidence="1">
    <location>
        <begin position="1"/>
        <end position="114"/>
    </location>
</feature>
<dbReference type="EMBL" id="CAADFA010000108">
    <property type="protein sequence ID" value="VFJ52371.1"/>
    <property type="molecule type" value="Genomic_DNA"/>
</dbReference>
<dbReference type="PANTHER" id="PTHR34610:SF3">
    <property type="entry name" value="SSL7007 PROTEIN"/>
    <property type="match status" value="1"/>
</dbReference>
<dbReference type="SMART" id="SM00670">
    <property type="entry name" value="PINc"/>
    <property type="match status" value="1"/>
</dbReference>
<accession>A0A450VSG5</accession>
<dbReference type="AlphaFoldDB" id="A0A450VSG5"/>
<evidence type="ECO:0000313" key="2">
    <source>
        <dbReference type="EMBL" id="VFJ47619.1"/>
    </source>
</evidence>
<protein>
    <submittedName>
        <fullName evidence="4">Putative toxin-antitoxin system toxin component, PIN family</fullName>
    </submittedName>
</protein>
<dbReference type="InterPro" id="IPR029060">
    <property type="entry name" value="PIN-like_dom_sf"/>
</dbReference>
<dbReference type="EMBL" id="CAADEZ010000049">
    <property type="protein sequence ID" value="VFJ47619.1"/>
    <property type="molecule type" value="Genomic_DNA"/>
</dbReference>
<dbReference type="InterPro" id="IPR002850">
    <property type="entry name" value="PIN_toxin-like"/>
</dbReference>
<dbReference type="NCBIfam" id="TIGR00305">
    <property type="entry name" value="putative toxin-antitoxin system toxin component, PIN family"/>
    <property type="match status" value="1"/>
</dbReference>
<dbReference type="PANTHER" id="PTHR34610">
    <property type="entry name" value="SSL7007 PROTEIN"/>
    <property type="match status" value="1"/>
</dbReference>